<dbReference type="GO" id="GO:0000976">
    <property type="term" value="F:transcription cis-regulatory region binding"/>
    <property type="evidence" value="ECO:0007669"/>
    <property type="project" value="TreeGrafter"/>
</dbReference>
<proteinExistence type="inferred from homology"/>
<comment type="similarity">
    <text evidence="1">Belongs to the LysR transcriptional regulatory family.</text>
</comment>
<evidence type="ECO:0000256" key="4">
    <source>
        <dbReference type="ARBA" id="ARBA00023163"/>
    </source>
</evidence>
<evidence type="ECO:0000256" key="3">
    <source>
        <dbReference type="ARBA" id="ARBA00023125"/>
    </source>
</evidence>
<dbReference type="RefSeq" id="WP_102773258.1">
    <property type="nucleotide sequence ID" value="NZ_POQS01000003.1"/>
</dbReference>
<dbReference type="AlphaFoldDB" id="A0A2N8KJ54"/>
<dbReference type="InterPro" id="IPR036388">
    <property type="entry name" value="WH-like_DNA-bd_sf"/>
</dbReference>
<dbReference type="SUPFAM" id="SSF46785">
    <property type="entry name" value="Winged helix' DNA-binding domain"/>
    <property type="match status" value="1"/>
</dbReference>
<sequence length="304" mass="33067">MADLKLLEDLIALARTGSFVRAAELRHVTHPAFGRRIRALEAWAGAPLVERQRLPVVLTAEGEALLKTAVQVVEQMGQVRHRIRSSGAGGEAVLRIATGRSLARTLVADWIARLRLRAPKVLAEGVQVELSTGMMQDMAARLEQGRVDLLCCYEHPALSVQLSPGRYRYMTLGTDKLVPVSQADTRGRARYALQEGGQAAPLITYAGGLAMERIVGDRLETTPYSLTPFLRSDSLDAAHGAVAKGLGVAWLPWSMVAADCRRGALAALGGRSDEIAFEVRLYRPRARLTELAEAVWQATANRKA</sequence>
<dbReference type="PANTHER" id="PTHR30126:SF2">
    <property type="entry name" value="HTH-TYPE TRANSCRIPTIONAL REGULATOR YJIE"/>
    <property type="match status" value="1"/>
</dbReference>
<dbReference type="Proteomes" id="UP000235994">
    <property type="component" value="Unassembled WGS sequence"/>
</dbReference>
<dbReference type="CDD" id="cd05466">
    <property type="entry name" value="PBP2_LTTR_substrate"/>
    <property type="match status" value="1"/>
</dbReference>
<keyword evidence="3" id="KW-0238">DNA-binding</keyword>
<feature type="domain" description="HTH lysR-type" evidence="5">
    <location>
        <begin position="1"/>
        <end position="59"/>
    </location>
</feature>
<keyword evidence="2" id="KW-0805">Transcription regulation</keyword>
<dbReference type="Pfam" id="PF00126">
    <property type="entry name" value="HTH_1"/>
    <property type="match status" value="1"/>
</dbReference>
<keyword evidence="7" id="KW-1185">Reference proteome</keyword>
<dbReference type="InterPro" id="IPR005119">
    <property type="entry name" value="LysR_subst-bd"/>
</dbReference>
<accession>A0A2N8KJ54</accession>
<keyword evidence="4" id="KW-0804">Transcription</keyword>
<dbReference type="SUPFAM" id="SSF53850">
    <property type="entry name" value="Periplasmic binding protein-like II"/>
    <property type="match status" value="1"/>
</dbReference>
<organism evidence="6 7">
    <name type="scientific">Achromobacter pulmonis</name>
    <dbReference type="NCBI Taxonomy" id="1389932"/>
    <lineage>
        <taxon>Bacteria</taxon>
        <taxon>Pseudomonadati</taxon>
        <taxon>Pseudomonadota</taxon>
        <taxon>Betaproteobacteria</taxon>
        <taxon>Burkholderiales</taxon>
        <taxon>Alcaligenaceae</taxon>
        <taxon>Achromobacter</taxon>
    </lineage>
</organism>
<name>A0A2N8KJ54_9BURK</name>
<evidence type="ECO:0000313" key="7">
    <source>
        <dbReference type="Proteomes" id="UP000235994"/>
    </source>
</evidence>
<dbReference type="PANTHER" id="PTHR30126">
    <property type="entry name" value="HTH-TYPE TRANSCRIPTIONAL REGULATOR"/>
    <property type="match status" value="1"/>
</dbReference>
<evidence type="ECO:0000256" key="1">
    <source>
        <dbReference type="ARBA" id="ARBA00009437"/>
    </source>
</evidence>
<dbReference type="EMBL" id="POQS01000003">
    <property type="protein sequence ID" value="PND33472.1"/>
    <property type="molecule type" value="Genomic_DNA"/>
</dbReference>
<dbReference type="Pfam" id="PF03466">
    <property type="entry name" value="LysR_substrate"/>
    <property type="match status" value="1"/>
</dbReference>
<dbReference type="Gene3D" id="3.40.190.10">
    <property type="entry name" value="Periplasmic binding protein-like II"/>
    <property type="match status" value="2"/>
</dbReference>
<dbReference type="GO" id="GO:0003700">
    <property type="term" value="F:DNA-binding transcription factor activity"/>
    <property type="evidence" value="ECO:0007669"/>
    <property type="project" value="InterPro"/>
</dbReference>
<protein>
    <submittedName>
        <fullName evidence="6">LysR family transcriptional regulator</fullName>
    </submittedName>
</protein>
<reference evidence="6 7" key="1">
    <citation type="submission" date="2018-01" db="EMBL/GenBank/DDBJ databases">
        <title>The draft genome of an aniline degradation strain ANB-1.</title>
        <authorList>
            <person name="Zhang L."/>
            <person name="Jiang J."/>
        </authorList>
    </citation>
    <scope>NUCLEOTIDE SEQUENCE [LARGE SCALE GENOMIC DNA]</scope>
    <source>
        <strain evidence="6 7">ANB-1</strain>
    </source>
</reference>
<evidence type="ECO:0000256" key="2">
    <source>
        <dbReference type="ARBA" id="ARBA00023015"/>
    </source>
</evidence>
<dbReference type="InterPro" id="IPR036390">
    <property type="entry name" value="WH_DNA-bd_sf"/>
</dbReference>
<dbReference type="PROSITE" id="PS50931">
    <property type="entry name" value="HTH_LYSR"/>
    <property type="match status" value="1"/>
</dbReference>
<comment type="caution">
    <text evidence="6">The sequence shown here is derived from an EMBL/GenBank/DDBJ whole genome shotgun (WGS) entry which is preliminary data.</text>
</comment>
<evidence type="ECO:0000313" key="6">
    <source>
        <dbReference type="EMBL" id="PND33472.1"/>
    </source>
</evidence>
<evidence type="ECO:0000259" key="5">
    <source>
        <dbReference type="PROSITE" id="PS50931"/>
    </source>
</evidence>
<gene>
    <name evidence="6" type="ORF">C1I89_13420</name>
</gene>
<dbReference type="InterPro" id="IPR000847">
    <property type="entry name" value="LysR_HTH_N"/>
</dbReference>
<dbReference type="Gene3D" id="1.10.10.10">
    <property type="entry name" value="Winged helix-like DNA-binding domain superfamily/Winged helix DNA-binding domain"/>
    <property type="match status" value="1"/>
</dbReference>